<dbReference type="InterPro" id="IPR013783">
    <property type="entry name" value="Ig-like_fold"/>
</dbReference>
<accession>A0A8C5DUI4</accession>
<dbReference type="FunFam" id="2.60.40.10:FF:000779">
    <property type="entry name" value="Titin b"/>
    <property type="match status" value="1"/>
</dbReference>
<dbReference type="InterPro" id="IPR003599">
    <property type="entry name" value="Ig_sub"/>
</dbReference>
<dbReference type="GO" id="GO:0098632">
    <property type="term" value="F:cell-cell adhesion mediator activity"/>
    <property type="evidence" value="ECO:0007669"/>
    <property type="project" value="TreeGrafter"/>
</dbReference>
<organism evidence="3 4">
    <name type="scientific">Gouania willdenowi</name>
    <name type="common">Blunt-snouted clingfish</name>
    <name type="synonym">Lepadogaster willdenowi</name>
    <dbReference type="NCBI Taxonomy" id="441366"/>
    <lineage>
        <taxon>Eukaryota</taxon>
        <taxon>Metazoa</taxon>
        <taxon>Chordata</taxon>
        <taxon>Craniata</taxon>
        <taxon>Vertebrata</taxon>
        <taxon>Euteleostomi</taxon>
        <taxon>Actinopterygii</taxon>
        <taxon>Neopterygii</taxon>
        <taxon>Teleostei</taxon>
        <taxon>Neoteleostei</taxon>
        <taxon>Acanthomorphata</taxon>
        <taxon>Ovalentaria</taxon>
        <taxon>Blenniimorphae</taxon>
        <taxon>Blenniiformes</taxon>
        <taxon>Gobiesocoidei</taxon>
        <taxon>Gobiesocidae</taxon>
        <taxon>Gobiesocinae</taxon>
        <taxon>Gouania</taxon>
    </lineage>
</organism>
<feature type="domain" description="Ig-like" evidence="2">
    <location>
        <begin position="95"/>
        <end position="183"/>
    </location>
</feature>
<reference evidence="3" key="2">
    <citation type="submission" date="2025-08" db="UniProtKB">
        <authorList>
            <consortium name="Ensembl"/>
        </authorList>
    </citation>
    <scope>IDENTIFICATION</scope>
</reference>
<dbReference type="FunFam" id="2.60.40.10:FF:000714">
    <property type="entry name" value="Titin novex-3"/>
    <property type="match status" value="1"/>
</dbReference>
<dbReference type="GO" id="GO:0070593">
    <property type="term" value="P:dendrite self-avoidance"/>
    <property type="evidence" value="ECO:0007669"/>
    <property type="project" value="TreeGrafter"/>
</dbReference>
<dbReference type="GO" id="GO:0007156">
    <property type="term" value="P:homophilic cell adhesion via plasma membrane adhesion molecules"/>
    <property type="evidence" value="ECO:0007669"/>
    <property type="project" value="TreeGrafter"/>
</dbReference>
<dbReference type="AlphaFoldDB" id="A0A8C5DUI4"/>
<dbReference type="Gene3D" id="2.60.40.10">
    <property type="entry name" value="Immunoglobulins"/>
    <property type="match status" value="2"/>
</dbReference>
<dbReference type="InterPro" id="IPR007110">
    <property type="entry name" value="Ig-like_dom"/>
</dbReference>
<dbReference type="Ensembl" id="ENSGWIT00000013507.1">
    <property type="protein sequence ID" value="ENSGWIP00000012102.1"/>
    <property type="gene ID" value="ENSGWIG00000007054.1"/>
</dbReference>
<evidence type="ECO:0000256" key="1">
    <source>
        <dbReference type="ARBA" id="ARBA00023319"/>
    </source>
</evidence>
<evidence type="ECO:0000313" key="4">
    <source>
        <dbReference type="Proteomes" id="UP000694680"/>
    </source>
</evidence>
<dbReference type="GO" id="GO:0030424">
    <property type="term" value="C:axon"/>
    <property type="evidence" value="ECO:0007669"/>
    <property type="project" value="TreeGrafter"/>
</dbReference>
<dbReference type="GO" id="GO:0005886">
    <property type="term" value="C:plasma membrane"/>
    <property type="evidence" value="ECO:0007669"/>
    <property type="project" value="TreeGrafter"/>
</dbReference>
<dbReference type="SUPFAM" id="SSF48726">
    <property type="entry name" value="Immunoglobulin"/>
    <property type="match status" value="2"/>
</dbReference>
<keyword evidence="4" id="KW-1185">Reference proteome</keyword>
<dbReference type="GO" id="GO:0007411">
    <property type="term" value="P:axon guidance"/>
    <property type="evidence" value="ECO:0007669"/>
    <property type="project" value="TreeGrafter"/>
</dbReference>
<protein>
    <recommendedName>
        <fullName evidence="2">Ig-like domain-containing protein</fullName>
    </recommendedName>
</protein>
<keyword evidence="1" id="KW-0393">Immunoglobulin domain</keyword>
<dbReference type="PANTHER" id="PTHR10075">
    <property type="entry name" value="BASIGIN RELATED"/>
    <property type="match status" value="1"/>
</dbReference>
<reference evidence="3" key="3">
    <citation type="submission" date="2025-09" db="UniProtKB">
        <authorList>
            <consortium name="Ensembl"/>
        </authorList>
    </citation>
    <scope>IDENTIFICATION</scope>
</reference>
<name>A0A8C5DUI4_GOUWI</name>
<dbReference type="Pfam" id="PF07679">
    <property type="entry name" value="I-set"/>
    <property type="match status" value="2"/>
</dbReference>
<dbReference type="SMART" id="SM00409">
    <property type="entry name" value="IG"/>
    <property type="match status" value="2"/>
</dbReference>
<dbReference type="Proteomes" id="UP000694680">
    <property type="component" value="Chromosome 21"/>
</dbReference>
<proteinExistence type="predicted"/>
<dbReference type="InterPro" id="IPR013098">
    <property type="entry name" value="Ig_I-set"/>
</dbReference>
<dbReference type="InterPro" id="IPR036179">
    <property type="entry name" value="Ig-like_dom_sf"/>
</dbReference>
<dbReference type="SMART" id="SM00408">
    <property type="entry name" value="IGc2"/>
    <property type="match status" value="1"/>
</dbReference>
<evidence type="ECO:0000313" key="3">
    <source>
        <dbReference type="Ensembl" id="ENSGWIP00000012102.1"/>
    </source>
</evidence>
<dbReference type="PROSITE" id="PS50835">
    <property type="entry name" value="IG_LIKE"/>
    <property type="match status" value="1"/>
</dbReference>
<dbReference type="InterPro" id="IPR003598">
    <property type="entry name" value="Ig_sub2"/>
</dbReference>
<reference evidence="3" key="1">
    <citation type="submission" date="2020-06" db="EMBL/GenBank/DDBJ databases">
        <authorList>
            <consortium name="Wellcome Sanger Institute Data Sharing"/>
        </authorList>
    </citation>
    <scope>NUCLEOTIDE SEQUENCE [LARGE SCALE GENOMIC DNA]</scope>
</reference>
<sequence>MSQEGLVLNQTCAPMDEVRFRIRVIGRPEPECQWFKNGVLLEKTDRIYWFWPEDHVCELVIRDVTAEDSASIMVKAVNIAGESSSHAFLLVQEPPQIVRHMVPQTVEAGKPARFSVQVSGVPPPQVSWYKDSQPLSPGFKCKFLHDGTKHTLLLIEVFPEDGATYSCEAKNECGSVTSSASLRVEGTTNTHSPSLPAPPVIVSPISSTSAKEGEPARFQCRVRGGGMITLCVSLLYLYSTNV</sequence>
<dbReference type="PANTHER" id="PTHR10075:SF14">
    <property type="entry name" value="CELL ADHESION MOLECULE DSCAM2-RELATED"/>
    <property type="match status" value="1"/>
</dbReference>
<evidence type="ECO:0000259" key="2">
    <source>
        <dbReference type="PROSITE" id="PS50835"/>
    </source>
</evidence>